<accession>A0A1W9YPA0</accession>
<dbReference type="OrthoDB" id="4624666at2"/>
<sequence>MNAHFDAIVQAVVHDWPDYGWSGELAAAIKHWYLTGLAFPSTWSSDRCEEFAEIQADDDALLLTTALDDLVDTVTARYARDHGVLPHRDDATLLLAAARRDVLDELELRFEVELPAEIAAATAHGLHRADNSLTACGPTQRRQDGSLRRQRVRGR</sequence>
<dbReference type="STRING" id="564198.BST17_26310"/>
<evidence type="ECO:0000313" key="2">
    <source>
        <dbReference type="EMBL" id="ORA01854.1"/>
    </source>
</evidence>
<name>A0A1W9YPA0_MYCBA</name>
<dbReference type="RefSeq" id="WP_083061918.1">
    <property type="nucleotide sequence ID" value="NZ_JACKVM010000016.1"/>
</dbReference>
<dbReference type="EMBL" id="MVHJ01000039">
    <property type="protein sequence ID" value="ORA01854.1"/>
    <property type="molecule type" value="Genomic_DNA"/>
</dbReference>
<proteinExistence type="predicted"/>
<feature type="region of interest" description="Disordered" evidence="1">
    <location>
        <begin position="130"/>
        <end position="155"/>
    </location>
</feature>
<evidence type="ECO:0000313" key="3">
    <source>
        <dbReference type="Proteomes" id="UP000192366"/>
    </source>
</evidence>
<organism evidence="2 3">
    <name type="scientific">Mycolicibacterium bacteremicum</name>
    <name type="common">Mycobacterium bacteremicum</name>
    <dbReference type="NCBI Taxonomy" id="564198"/>
    <lineage>
        <taxon>Bacteria</taxon>
        <taxon>Bacillati</taxon>
        <taxon>Actinomycetota</taxon>
        <taxon>Actinomycetes</taxon>
        <taxon>Mycobacteriales</taxon>
        <taxon>Mycobacteriaceae</taxon>
        <taxon>Mycolicibacterium</taxon>
    </lineage>
</organism>
<dbReference type="Proteomes" id="UP000192366">
    <property type="component" value="Unassembled WGS sequence"/>
</dbReference>
<dbReference type="AlphaFoldDB" id="A0A1W9YPA0"/>
<gene>
    <name evidence="2" type="ORF">BST17_26310</name>
</gene>
<keyword evidence="3" id="KW-1185">Reference proteome</keyword>
<reference evidence="2 3" key="1">
    <citation type="submission" date="2017-02" db="EMBL/GenBank/DDBJ databases">
        <title>The new phylogeny of genus Mycobacterium.</title>
        <authorList>
            <person name="Tortoli E."/>
            <person name="Trovato A."/>
            <person name="Cirillo D.M."/>
        </authorList>
    </citation>
    <scope>NUCLEOTIDE SEQUENCE [LARGE SCALE GENOMIC DNA]</scope>
    <source>
        <strain evidence="2 3">DSM 45578</strain>
    </source>
</reference>
<comment type="caution">
    <text evidence="2">The sequence shown here is derived from an EMBL/GenBank/DDBJ whole genome shotgun (WGS) entry which is preliminary data.</text>
</comment>
<evidence type="ECO:0000256" key="1">
    <source>
        <dbReference type="SAM" id="MobiDB-lite"/>
    </source>
</evidence>
<protein>
    <submittedName>
        <fullName evidence="2">Uncharacterized protein</fullName>
    </submittedName>
</protein>